<feature type="non-terminal residue" evidence="1">
    <location>
        <position position="1"/>
    </location>
</feature>
<keyword evidence="2" id="KW-1185">Reference proteome</keyword>
<evidence type="ECO:0000313" key="2">
    <source>
        <dbReference type="Proteomes" id="UP001434883"/>
    </source>
</evidence>
<sequence>FAGLTDRSCRCLALGAVEGTLDSSWVGSMGSARYCRVSQTLFRAYGFQRRPLFRVCKPDRVFVRLRGPADGHSPIKRRRLLSLWRYLTRCSAAHARSTHS</sequence>
<dbReference type="Proteomes" id="UP001434883">
    <property type="component" value="Unassembled WGS sequence"/>
</dbReference>
<dbReference type="EMBL" id="JAHRIN010028756">
    <property type="protein sequence ID" value="MEQ2201721.1"/>
    <property type="molecule type" value="Genomic_DNA"/>
</dbReference>
<organism evidence="1 2">
    <name type="scientific">Xenoophorus captivus</name>
    <dbReference type="NCBI Taxonomy" id="1517983"/>
    <lineage>
        <taxon>Eukaryota</taxon>
        <taxon>Metazoa</taxon>
        <taxon>Chordata</taxon>
        <taxon>Craniata</taxon>
        <taxon>Vertebrata</taxon>
        <taxon>Euteleostomi</taxon>
        <taxon>Actinopterygii</taxon>
        <taxon>Neopterygii</taxon>
        <taxon>Teleostei</taxon>
        <taxon>Neoteleostei</taxon>
        <taxon>Acanthomorphata</taxon>
        <taxon>Ovalentaria</taxon>
        <taxon>Atherinomorphae</taxon>
        <taxon>Cyprinodontiformes</taxon>
        <taxon>Goodeidae</taxon>
        <taxon>Xenoophorus</taxon>
    </lineage>
</organism>
<proteinExistence type="predicted"/>
<comment type="caution">
    <text evidence="1">The sequence shown here is derived from an EMBL/GenBank/DDBJ whole genome shotgun (WGS) entry which is preliminary data.</text>
</comment>
<protein>
    <submittedName>
        <fullName evidence="1">Uncharacterized protein</fullName>
    </submittedName>
</protein>
<gene>
    <name evidence="1" type="ORF">XENOCAPTIV_017048</name>
</gene>
<reference evidence="1 2" key="1">
    <citation type="submission" date="2021-06" db="EMBL/GenBank/DDBJ databases">
        <authorList>
            <person name="Palmer J.M."/>
        </authorList>
    </citation>
    <scope>NUCLEOTIDE SEQUENCE [LARGE SCALE GENOMIC DNA]</scope>
    <source>
        <strain evidence="1 2">XC_2019</strain>
        <tissue evidence="1">Muscle</tissue>
    </source>
</reference>
<evidence type="ECO:0000313" key="1">
    <source>
        <dbReference type="EMBL" id="MEQ2201721.1"/>
    </source>
</evidence>
<accession>A0ABV0R0T6</accession>
<name>A0ABV0R0T6_9TELE</name>